<keyword evidence="1 5" id="KW-0474">Menaquinone biosynthesis</keyword>
<sequence>MDFWLNKQAQQNGQHIAITDGQVSYTYRDLYLKAHRLATKLKIYQQSRVGLYIDNSIQSVVLIHACWLANIEIAMINTRLTPNEMTNQMRSIDVQLIFCTLPLELRGFQIVSLDDNEFEGTDITMNGLLGNTMDVQYDTSNETVVPKDSPPNILNTFFNLDDIASIMFTSGTTGPQKAVPQTFRNHYASAIGCKDSLGYNHDTNWLSVLPIYHISGLSVILRAVIEGFTVRIVDKFNAEQILTIIKNERITHISLVPQTLNWLMHQGLHEPYDLQKILLGGAKLSATMIETALQYNLPIYNSFGMTETCSQFLTATPEMLHARPDTVGMPSANVDVKIKNPNKEGHGELMIKGANVMNGYLYPSDLTDTFENGYFNTGDIAEIDHEGYVMIYDRRKDLIISGGENIYPYQIETVAKQFPGISDAVCVGHPDDTWGQVPKLYFISESDISKAQLIAYLSQHLAKYKVPKHFEKVDTLPYTSTGKLQRNKLYRG</sequence>
<dbReference type="HAMAP" id="MF_00731">
    <property type="entry name" value="MenE"/>
    <property type="match status" value="1"/>
</dbReference>
<evidence type="ECO:0000259" key="6">
    <source>
        <dbReference type="Pfam" id="PF00501"/>
    </source>
</evidence>
<evidence type="ECO:0000256" key="5">
    <source>
        <dbReference type="HAMAP-Rule" id="MF_00731"/>
    </source>
</evidence>
<evidence type="ECO:0000259" key="7">
    <source>
        <dbReference type="Pfam" id="PF13193"/>
    </source>
</evidence>
<dbReference type="GO" id="GO:0005524">
    <property type="term" value="F:ATP binding"/>
    <property type="evidence" value="ECO:0007669"/>
    <property type="project" value="UniProtKB-KW"/>
</dbReference>
<dbReference type="PANTHER" id="PTHR43767:SF1">
    <property type="entry name" value="NONRIBOSOMAL PEPTIDE SYNTHASE PES1 (EUROFUNG)-RELATED"/>
    <property type="match status" value="1"/>
</dbReference>
<protein>
    <recommendedName>
        <fullName evidence="5">2-succinylbenzoate--CoA ligase</fullName>
        <ecNumber evidence="5">6.2.1.26</ecNumber>
    </recommendedName>
    <alternativeName>
        <fullName evidence="5">o-succinylbenzoyl-CoA synthetase</fullName>
        <shortName evidence="5">OSB-CoA synthetase</shortName>
    </alternativeName>
</protein>
<dbReference type="Gene3D" id="3.30.300.30">
    <property type="match status" value="1"/>
</dbReference>
<dbReference type="Proteomes" id="UP000044616">
    <property type="component" value="Unassembled WGS sequence"/>
</dbReference>
<dbReference type="UniPathway" id="UPA01057">
    <property type="reaction ID" value="UER00166"/>
</dbReference>
<dbReference type="EMBL" id="CCEH01000010">
    <property type="protein sequence ID" value="CDR28287.1"/>
    <property type="molecule type" value="Genomic_DNA"/>
</dbReference>
<dbReference type="RefSeq" id="WP_047530738.1">
    <property type="nucleotide sequence ID" value="NZ_CCEH01000010.1"/>
</dbReference>
<dbReference type="PANTHER" id="PTHR43767">
    <property type="entry name" value="LONG-CHAIN-FATTY-ACID--COA LIGASE"/>
    <property type="match status" value="1"/>
</dbReference>
<comment type="catalytic activity">
    <reaction evidence="5">
        <text>2-succinylbenzoate + ATP + CoA = 2-succinylbenzoyl-CoA + AMP + diphosphate</text>
        <dbReference type="Rhea" id="RHEA:17009"/>
        <dbReference type="ChEBI" id="CHEBI:18325"/>
        <dbReference type="ChEBI" id="CHEBI:30616"/>
        <dbReference type="ChEBI" id="CHEBI:33019"/>
        <dbReference type="ChEBI" id="CHEBI:57287"/>
        <dbReference type="ChEBI" id="CHEBI:57364"/>
        <dbReference type="ChEBI" id="CHEBI:456215"/>
        <dbReference type="EC" id="6.2.1.26"/>
    </reaction>
</comment>
<dbReference type="InterPro" id="IPR050237">
    <property type="entry name" value="ATP-dep_AMP-bd_enzyme"/>
</dbReference>
<name>A0A077UM84_9STAP</name>
<accession>A0A077UM84</accession>
<dbReference type="UniPathway" id="UPA00079"/>
<proteinExistence type="inferred from homology"/>
<keyword evidence="2 5" id="KW-0436">Ligase</keyword>
<gene>
    <name evidence="8" type="primary">menE_2</name>
    <name evidence="5" type="synonym">menE</name>
    <name evidence="8" type="ORF">ERS140147_01418</name>
</gene>
<dbReference type="Pfam" id="PF00501">
    <property type="entry name" value="AMP-binding"/>
    <property type="match status" value="1"/>
</dbReference>
<dbReference type="InterPro" id="IPR025110">
    <property type="entry name" value="AMP-bd_C"/>
</dbReference>
<dbReference type="EC" id="6.2.1.26" evidence="5"/>
<dbReference type="AlphaFoldDB" id="A0A077UM84"/>
<evidence type="ECO:0000313" key="8">
    <source>
        <dbReference type="EMBL" id="CDR28287.1"/>
    </source>
</evidence>
<evidence type="ECO:0000313" key="9">
    <source>
        <dbReference type="Proteomes" id="UP000044616"/>
    </source>
</evidence>
<evidence type="ECO:0000256" key="3">
    <source>
        <dbReference type="ARBA" id="ARBA00022741"/>
    </source>
</evidence>
<keyword evidence="3 5" id="KW-0547">Nucleotide-binding</keyword>
<dbReference type="InterPro" id="IPR010192">
    <property type="entry name" value="MenE"/>
</dbReference>
<reference evidence="8 9" key="1">
    <citation type="submission" date="2014-05" db="EMBL/GenBank/DDBJ databases">
        <authorList>
            <person name="Aslett A.Martin."/>
            <person name="De Silva Nishadi"/>
        </authorList>
    </citation>
    <scope>NUCLEOTIDE SEQUENCE [LARGE SCALE GENOMIC DNA]</scope>
</reference>
<dbReference type="Gene3D" id="3.40.50.12780">
    <property type="entry name" value="N-terminal domain of ligase-like"/>
    <property type="match status" value="1"/>
</dbReference>
<keyword evidence="4 5" id="KW-0067">ATP-binding</keyword>
<evidence type="ECO:0000256" key="2">
    <source>
        <dbReference type="ARBA" id="ARBA00022598"/>
    </source>
</evidence>
<dbReference type="SUPFAM" id="SSF56801">
    <property type="entry name" value="Acetyl-CoA synthetase-like"/>
    <property type="match status" value="1"/>
</dbReference>
<dbReference type="InterPro" id="IPR045851">
    <property type="entry name" value="AMP-bd_C_sf"/>
</dbReference>
<dbReference type="GO" id="GO:0008756">
    <property type="term" value="F:o-succinylbenzoate-CoA ligase activity"/>
    <property type="evidence" value="ECO:0007669"/>
    <property type="project" value="UniProtKB-UniRule"/>
</dbReference>
<dbReference type="GO" id="GO:0009234">
    <property type="term" value="P:menaquinone biosynthetic process"/>
    <property type="evidence" value="ECO:0007669"/>
    <property type="project" value="UniProtKB-UniRule"/>
</dbReference>
<dbReference type="InterPro" id="IPR000873">
    <property type="entry name" value="AMP-dep_synth/lig_dom"/>
</dbReference>
<dbReference type="InterPro" id="IPR042099">
    <property type="entry name" value="ANL_N_sf"/>
</dbReference>
<feature type="domain" description="AMP-binding enzyme C-terminal" evidence="7">
    <location>
        <begin position="411"/>
        <end position="483"/>
    </location>
</feature>
<dbReference type="NCBIfam" id="TIGR01923">
    <property type="entry name" value="menE"/>
    <property type="match status" value="1"/>
</dbReference>
<comment type="pathway">
    <text evidence="5">Quinol/quinone metabolism; menaquinone biosynthesis.</text>
</comment>
<comment type="similarity">
    <text evidence="5">Belongs to the ATP-dependent AMP-binding enzyme family. MenE subfamily.</text>
</comment>
<evidence type="ECO:0000256" key="4">
    <source>
        <dbReference type="ARBA" id="ARBA00022840"/>
    </source>
</evidence>
<dbReference type="Pfam" id="PF13193">
    <property type="entry name" value="AMP-binding_C"/>
    <property type="match status" value="1"/>
</dbReference>
<feature type="domain" description="AMP-dependent synthetase/ligase" evidence="6">
    <location>
        <begin position="6"/>
        <end position="361"/>
    </location>
</feature>
<evidence type="ECO:0000256" key="1">
    <source>
        <dbReference type="ARBA" id="ARBA00022428"/>
    </source>
</evidence>
<comment type="pathway">
    <text evidence="5">Quinol/quinone metabolism; 1,4-dihydroxy-2-naphthoate biosynthesis; 1,4-dihydroxy-2-naphthoate from chorismate: step 5/7.</text>
</comment>
<organism evidence="8 9">
    <name type="scientific">Staphylococcus schweitzeri</name>
    <dbReference type="NCBI Taxonomy" id="1654388"/>
    <lineage>
        <taxon>Bacteria</taxon>
        <taxon>Bacillati</taxon>
        <taxon>Bacillota</taxon>
        <taxon>Bacilli</taxon>
        <taxon>Bacillales</taxon>
        <taxon>Staphylococcaceae</taxon>
        <taxon>Staphylococcus</taxon>
    </lineage>
</organism>
<comment type="function">
    <text evidence="5">Converts 2-succinylbenzoate (OSB) to 2-succinylbenzoyl-CoA (OSB-CoA).</text>
</comment>